<dbReference type="GO" id="GO:0019781">
    <property type="term" value="F:NEDD8 activating enzyme activity"/>
    <property type="evidence" value="ECO:0007669"/>
    <property type="project" value="TreeGrafter"/>
</dbReference>
<accession>A0A914GT47</accession>
<evidence type="ECO:0000313" key="1">
    <source>
        <dbReference type="Proteomes" id="UP000887572"/>
    </source>
</evidence>
<dbReference type="Proteomes" id="UP000887572">
    <property type="component" value="Unplaced"/>
</dbReference>
<keyword evidence="1" id="KW-1185">Reference proteome</keyword>
<name>A0A914GT47_GLORO</name>
<dbReference type="InterPro" id="IPR035985">
    <property type="entry name" value="Ubiquitin-activating_enz"/>
</dbReference>
<dbReference type="WBParaSite" id="Gr19_v10_g11132.t1">
    <property type="protein sequence ID" value="Gr19_v10_g11132.t1"/>
    <property type="gene ID" value="Gr19_v10_g11132"/>
</dbReference>
<dbReference type="PANTHER" id="PTHR10953:SF29">
    <property type="entry name" value="NEDD8-ACTIVATING ENZYME E1 REGULATORY SUBUNIT"/>
    <property type="match status" value="1"/>
</dbReference>
<dbReference type="GO" id="GO:0045116">
    <property type="term" value="P:protein neddylation"/>
    <property type="evidence" value="ECO:0007669"/>
    <property type="project" value="TreeGrafter"/>
</dbReference>
<organism evidence="1 2">
    <name type="scientific">Globodera rostochiensis</name>
    <name type="common">Golden nematode worm</name>
    <name type="synonym">Heterodera rostochiensis</name>
    <dbReference type="NCBI Taxonomy" id="31243"/>
    <lineage>
        <taxon>Eukaryota</taxon>
        <taxon>Metazoa</taxon>
        <taxon>Ecdysozoa</taxon>
        <taxon>Nematoda</taxon>
        <taxon>Chromadorea</taxon>
        <taxon>Rhabditida</taxon>
        <taxon>Tylenchina</taxon>
        <taxon>Tylenchomorpha</taxon>
        <taxon>Tylenchoidea</taxon>
        <taxon>Heteroderidae</taxon>
        <taxon>Heteroderinae</taxon>
        <taxon>Globodera</taxon>
    </lineage>
</organism>
<dbReference type="Gene3D" id="3.40.50.720">
    <property type="entry name" value="NAD(P)-binding Rossmann-like Domain"/>
    <property type="match status" value="2"/>
</dbReference>
<sequence>MDVGFGFYSQNRGSTYANRNPDSCSTHEFCTKLTASRNINWTTNLCFFSVNMNTEVLGQQRYDRQIRLWGDDGQLSIQQARICVFGSNALAAEILKSLVLAGIEESALGTNRGECLVKFLKELNHSVHGQYHPLSFGEFRRQDFQMLMQFSLVIGTCLSVNEARQLDQFLFEHGIPFVYTSICGMLGYLRLSFREHYIWNSHAENSAYDLRLDSPFPELLKLANETQLDSMTHEQHSHTPYLLLYLKALDKWRKRQRF</sequence>
<protein>
    <submittedName>
        <fullName evidence="2">Uncharacterized protein</fullName>
    </submittedName>
</protein>
<evidence type="ECO:0000313" key="2">
    <source>
        <dbReference type="WBParaSite" id="Gr19_v10_g11132.t1"/>
    </source>
</evidence>
<dbReference type="InterPro" id="IPR045886">
    <property type="entry name" value="ThiF/MoeB/HesA"/>
</dbReference>
<dbReference type="GO" id="GO:0005737">
    <property type="term" value="C:cytoplasm"/>
    <property type="evidence" value="ECO:0007669"/>
    <property type="project" value="TreeGrafter"/>
</dbReference>
<proteinExistence type="predicted"/>
<reference evidence="2" key="1">
    <citation type="submission" date="2022-11" db="UniProtKB">
        <authorList>
            <consortium name="WormBaseParasite"/>
        </authorList>
    </citation>
    <scope>IDENTIFICATION</scope>
</reference>
<dbReference type="SUPFAM" id="SSF69572">
    <property type="entry name" value="Activating enzymes of the ubiquitin-like proteins"/>
    <property type="match status" value="1"/>
</dbReference>
<dbReference type="PANTHER" id="PTHR10953">
    <property type="entry name" value="UBIQUITIN-ACTIVATING ENZYME E1"/>
    <property type="match status" value="1"/>
</dbReference>
<dbReference type="AlphaFoldDB" id="A0A914GT47"/>